<dbReference type="SFLD" id="SFLDS00003">
    <property type="entry name" value="Haloacid_Dehalogenase"/>
    <property type="match status" value="1"/>
</dbReference>
<proteinExistence type="predicted"/>
<evidence type="ECO:0000313" key="1">
    <source>
        <dbReference type="EMBL" id="OGE40000.1"/>
    </source>
</evidence>
<dbReference type="InterPro" id="IPR041492">
    <property type="entry name" value="HAD_2"/>
</dbReference>
<dbReference type="EMBL" id="MFDD01000014">
    <property type="protein sequence ID" value="OGE40000.1"/>
    <property type="molecule type" value="Genomic_DNA"/>
</dbReference>
<comment type="caution">
    <text evidence="1">The sequence shown here is derived from an EMBL/GenBank/DDBJ whole genome shotgun (WGS) entry which is preliminary data.</text>
</comment>
<dbReference type="PANTHER" id="PTHR43434">
    <property type="entry name" value="PHOSPHOGLYCOLATE PHOSPHATASE"/>
    <property type="match status" value="1"/>
</dbReference>
<dbReference type="InterPro" id="IPR050155">
    <property type="entry name" value="HAD-like_hydrolase_sf"/>
</dbReference>
<dbReference type="InterPro" id="IPR036412">
    <property type="entry name" value="HAD-like_sf"/>
</dbReference>
<dbReference type="Pfam" id="PF13419">
    <property type="entry name" value="HAD_2"/>
    <property type="match status" value="1"/>
</dbReference>
<dbReference type="PANTHER" id="PTHR43434:SF1">
    <property type="entry name" value="PHOSPHOGLYCOLATE PHOSPHATASE"/>
    <property type="match status" value="1"/>
</dbReference>
<dbReference type="SFLD" id="SFLDG01129">
    <property type="entry name" value="C1.5:_HAD__Beta-PGM__Phosphata"/>
    <property type="match status" value="1"/>
</dbReference>
<evidence type="ECO:0000313" key="2">
    <source>
        <dbReference type="Proteomes" id="UP000177328"/>
    </source>
</evidence>
<protein>
    <recommendedName>
        <fullName evidence="3">HAD family hydrolase</fullName>
    </recommendedName>
</protein>
<dbReference type="InterPro" id="IPR006439">
    <property type="entry name" value="HAD-SF_hydro_IA"/>
</dbReference>
<gene>
    <name evidence="1" type="ORF">A3D25_04325</name>
</gene>
<dbReference type="AlphaFoldDB" id="A0A1F5KGQ9"/>
<dbReference type="NCBIfam" id="TIGR01549">
    <property type="entry name" value="HAD-SF-IA-v1"/>
    <property type="match status" value="1"/>
</dbReference>
<organism evidence="1 2">
    <name type="scientific">Candidatus Daviesbacteria bacterium RIFCSPHIGHO2_02_FULL_43_12</name>
    <dbReference type="NCBI Taxonomy" id="1797776"/>
    <lineage>
        <taxon>Bacteria</taxon>
        <taxon>Candidatus Daviesiibacteriota</taxon>
    </lineage>
</organism>
<sequence length="223" mass="25573">MTKPRALIFDWDDTIVATFKDVLALHHQFLKARGREENIEDQLRQLWGNPLRKVLADIHPEDQVEKIEEEYYKFIDQADFVVKPFPYAIEILKKISRQYKVMGVVSSSPRRGFNKTVSRFFSDAPEVFTFICMADDCQFHKPDPRVFDPAFSELDKKGIEENDVLFIGDGMSDLLAAKARGIDFVGLLSGFATKEQFIEAGLSEKKILNGLTDLPNYLNKYPS</sequence>
<dbReference type="Proteomes" id="UP000177328">
    <property type="component" value="Unassembled WGS sequence"/>
</dbReference>
<accession>A0A1F5KGQ9</accession>
<dbReference type="GO" id="GO:0005829">
    <property type="term" value="C:cytosol"/>
    <property type="evidence" value="ECO:0007669"/>
    <property type="project" value="TreeGrafter"/>
</dbReference>
<dbReference type="InterPro" id="IPR023214">
    <property type="entry name" value="HAD_sf"/>
</dbReference>
<dbReference type="InterPro" id="IPR023198">
    <property type="entry name" value="PGP-like_dom2"/>
</dbReference>
<dbReference type="GO" id="GO:0006281">
    <property type="term" value="P:DNA repair"/>
    <property type="evidence" value="ECO:0007669"/>
    <property type="project" value="TreeGrafter"/>
</dbReference>
<dbReference type="SUPFAM" id="SSF56784">
    <property type="entry name" value="HAD-like"/>
    <property type="match status" value="1"/>
</dbReference>
<name>A0A1F5KGQ9_9BACT</name>
<dbReference type="Gene3D" id="3.40.50.1000">
    <property type="entry name" value="HAD superfamily/HAD-like"/>
    <property type="match status" value="1"/>
</dbReference>
<dbReference type="GO" id="GO:0008967">
    <property type="term" value="F:phosphoglycolate phosphatase activity"/>
    <property type="evidence" value="ECO:0007669"/>
    <property type="project" value="TreeGrafter"/>
</dbReference>
<evidence type="ECO:0008006" key="3">
    <source>
        <dbReference type="Google" id="ProtNLM"/>
    </source>
</evidence>
<dbReference type="Gene3D" id="1.10.150.240">
    <property type="entry name" value="Putative phosphatase, domain 2"/>
    <property type="match status" value="1"/>
</dbReference>
<reference evidence="1 2" key="1">
    <citation type="journal article" date="2016" name="Nat. Commun.">
        <title>Thousands of microbial genomes shed light on interconnected biogeochemical processes in an aquifer system.</title>
        <authorList>
            <person name="Anantharaman K."/>
            <person name="Brown C.T."/>
            <person name="Hug L.A."/>
            <person name="Sharon I."/>
            <person name="Castelle C.J."/>
            <person name="Probst A.J."/>
            <person name="Thomas B.C."/>
            <person name="Singh A."/>
            <person name="Wilkins M.J."/>
            <person name="Karaoz U."/>
            <person name="Brodie E.L."/>
            <person name="Williams K.H."/>
            <person name="Hubbard S.S."/>
            <person name="Banfield J.F."/>
        </authorList>
    </citation>
    <scope>NUCLEOTIDE SEQUENCE [LARGE SCALE GENOMIC DNA]</scope>
</reference>